<evidence type="ECO:0000313" key="2">
    <source>
        <dbReference type="EMBL" id="CZR50606.1"/>
    </source>
</evidence>
<gene>
    <name evidence="2" type="ORF">PAC_00480</name>
</gene>
<feature type="region of interest" description="Disordered" evidence="1">
    <location>
        <begin position="966"/>
        <end position="986"/>
    </location>
</feature>
<reference evidence="2 3" key="1">
    <citation type="submission" date="2016-03" db="EMBL/GenBank/DDBJ databases">
        <authorList>
            <person name="Ploux O."/>
        </authorList>
    </citation>
    <scope>NUCLEOTIDE SEQUENCE [LARGE SCALE GENOMIC DNA]</scope>
    <source>
        <strain evidence="2 3">UAMH 11012</strain>
    </source>
</reference>
<feature type="compositionally biased region" description="Basic and acidic residues" evidence="1">
    <location>
        <begin position="555"/>
        <end position="577"/>
    </location>
</feature>
<feature type="region of interest" description="Disordered" evidence="1">
    <location>
        <begin position="375"/>
        <end position="397"/>
    </location>
</feature>
<feature type="region of interest" description="Disordered" evidence="1">
    <location>
        <begin position="628"/>
        <end position="652"/>
    </location>
</feature>
<proteinExistence type="predicted"/>
<feature type="region of interest" description="Disordered" evidence="1">
    <location>
        <begin position="1119"/>
        <end position="1139"/>
    </location>
</feature>
<dbReference type="OrthoDB" id="4156126at2759"/>
<name>A0A1L7WCW0_9HELO</name>
<feature type="compositionally biased region" description="Polar residues" evidence="1">
    <location>
        <begin position="519"/>
        <end position="535"/>
    </location>
</feature>
<protein>
    <submittedName>
        <fullName evidence="2">Uncharacterized protein</fullName>
    </submittedName>
</protein>
<sequence length="1139" mass="124602">METTSPAGRLVGRDRGFSDTFAARPRMFNERDPMRHGSSPAGRESRPPSSVPKGLESMLKTTTETGDIGMFSIKPSRVPQSPNTPRRMGNGFNELRMPKTRQPFQPYGVPMVDDRRRLPSYARDNSSDVHSMYETSSQKSARSASRAFDDPDYRSYSMTQTSYTSYTLSNHRSYASLRSQPDGNGIVQRPRSPFAYPTRLKRPGFRPSSPALTDGGAVDYSRRVEIDRAPYGPGQNTASPSSLYAQRRKPPLSLRAEGNRSTPSLLSQPSPPRRSSSPLVPRQNGFSGNDWQRRNVTISGNTSPARSTLSRASTVNLHATAPVHSVTTAPGKLHPPSPLYYDYTEDFEVEVCTQSEAFGPPPQFRVGKTIPEDRPMSADGPRLDEAPNGLRSGGCGFQTMASTFAEQPKPREAESQPANVDNFDLPQQEPGLLLPTVEEAAGKRTISNGSAAGERKKVIRLSGLGYGARELSCHVEEAFGLPSSSSFVIDVNKAEKETQDPETEHMISTTEDNPEPNDEPQSTRASSYSLGSQFPQFPCPPGGLEETQSNGTKNTHGEQAKDQVKAHAAKQDARRSLSDPSDNSPSKKISKASQCLPPSGRPRARSSGFASIDTGLSDLAELIAGANKSQSGAVKAQLSIPPGRTPMTSPTIPDKSVLRILPAEDQRVPLLPSFNQQRGRELQIMTQRQPLKRNNSRVRRVEPPVAAVPDGRGIPNFSHQIPHKVIARSESPMLAPKPISPARQLKLKNSIPQLMKALPPVPPEPSHLTTPPQHAEPRVEELSSQFSPRVSNLQSRLLMETLKAKSSEKSLSSEAKLPPLPEDHAETPRGSDSAGKEKMNSTTDGKSAKASARKLKLKVKSSVPPRPLSPLGLQPWNLEESYPWINQTPNVRLPSMPPSDKPSSTRQPKFKIRVTRASDSTQGTIHVTQDTENTGTGLDLQNPADLFTPSPGIDNIFRQFGRHLHSRKASAKDPEPTLAPNNASSYLNESQSAGLSALRGPASSFGVFEARSVFSDDSSHVEGHHSLRKRITNLRARIAAPYTAKTGAQSYDDITWKDRHGVEVLLPLTNQSDSNLHDIRGIPAVKPKRRFLEKLHRQKLKAKVRGWLKGARLAFTTRVKSRRSRGVSGSGSVDVDKFK</sequence>
<feature type="region of interest" description="Disordered" evidence="1">
    <location>
        <begin position="804"/>
        <end position="875"/>
    </location>
</feature>
<feature type="compositionally biased region" description="Basic and acidic residues" evidence="1">
    <location>
        <begin position="821"/>
        <end position="839"/>
    </location>
</feature>
<dbReference type="EMBL" id="FJOG01000001">
    <property type="protein sequence ID" value="CZR50606.1"/>
    <property type="molecule type" value="Genomic_DNA"/>
</dbReference>
<dbReference type="AlphaFoldDB" id="A0A1L7WCW0"/>
<feature type="region of interest" description="Disordered" evidence="1">
    <location>
        <begin position="1"/>
        <end position="155"/>
    </location>
</feature>
<dbReference type="Proteomes" id="UP000184330">
    <property type="component" value="Unassembled WGS sequence"/>
</dbReference>
<dbReference type="STRING" id="576137.A0A1L7WCW0"/>
<organism evidence="2 3">
    <name type="scientific">Phialocephala subalpina</name>
    <dbReference type="NCBI Taxonomy" id="576137"/>
    <lineage>
        <taxon>Eukaryota</taxon>
        <taxon>Fungi</taxon>
        <taxon>Dikarya</taxon>
        <taxon>Ascomycota</taxon>
        <taxon>Pezizomycotina</taxon>
        <taxon>Leotiomycetes</taxon>
        <taxon>Helotiales</taxon>
        <taxon>Mollisiaceae</taxon>
        <taxon>Phialocephala</taxon>
        <taxon>Phialocephala fortinii species complex</taxon>
    </lineage>
</organism>
<feature type="region of interest" description="Disordered" evidence="1">
    <location>
        <begin position="178"/>
        <end position="311"/>
    </location>
</feature>
<feature type="compositionally biased region" description="Polar residues" evidence="1">
    <location>
        <begin position="234"/>
        <end position="244"/>
    </location>
</feature>
<feature type="region of interest" description="Disordered" evidence="1">
    <location>
        <begin position="494"/>
        <end position="609"/>
    </location>
</feature>
<feature type="compositionally biased region" description="Basic and acidic residues" evidence="1">
    <location>
        <begin position="494"/>
        <end position="505"/>
    </location>
</feature>
<accession>A0A1L7WCW0</accession>
<feature type="region of interest" description="Disordered" evidence="1">
    <location>
        <begin position="755"/>
        <end position="790"/>
    </location>
</feature>
<keyword evidence="3" id="KW-1185">Reference proteome</keyword>
<feature type="compositionally biased region" description="Polar residues" evidence="1">
    <location>
        <begin position="284"/>
        <end position="311"/>
    </location>
</feature>
<evidence type="ECO:0000313" key="3">
    <source>
        <dbReference type="Proteomes" id="UP000184330"/>
    </source>
</evidence>
<feature type="compositionally biased region" description="Polar residues" evidence="1">
    <location>
        <begin position="578"/>
        <end position="593"/>
    </location>
</feature>
<feature type="compositionally biased region" description="Basic and acidic residues" evidence="1">
    <location>
        <begin position="375"/>
        <end position="385"/>
    </location>
</feature>
<feature type="region of interest" description="Disordered" evidence="1">
    <location>
        <begin position="889"/>
        <end position="911"/>
    </location>
</feature>
<evidence type="ECO:0000256" key="1">
    <source>
        <dbReference type="SAM" id="MobiDB-lite"/>
    </source>
</evidence>
<feature type="compositionally biased region" description="Low complexity" evidence="1">
    <location>
        <begin position="260"/>
        <end position="282"/>
    </location>
</feature>